<dbReference type="OrthoDB" id="7961197at2"/>
<dbReference type="EMBL" id="MASI01000006">
    <property type="protein sequence ID" value="ODA66585.1"/>
    <property type="molecule type" value="Genomic_DNA"/>
</dbReference>
<sequence length="83" mass="9081">MSKQSPKTRPSHRISFARIIGTDEKGNERLGSAREIGSVWPRKNGGGSIIRLDFVPIELTQHQGVLFLSEVADKSGDEEGFAS</sequence>
<organism evidence="1 2">
    <name type="scientific">Methyloligella halotolerans</name>
    <dbReference type="NCBI Taxonomy" id="1177755"/>
    <lineage>
        <taxon>Bacteria</taxon>
        <taxon>Pseudomonadati</taxon>
        <taxon>Pseudomonadota</taxon>
        <taxon>Alphaproteobacteria</taxon>
        <taxon>Hyphomicrobiales</taxon>
        <taxon>Hyphomicrobiaceae</taxon>
        <taxon>Methyloligella</taxon>
    </lineage>
</organism>
<proteinExistence type="predicted"/>
<comment type="caution">
    <text evidence="1">The sequence shown here is derived from an EMBL/GenBank/DDBJ whole genome shotgun (WGS) entry which is preliminary data.</text>
</comment>
<protein>
    <submittedName>
        <fullName evidence="1">Uncharacterized protein</fullName>
    </submittedName>
</protein>
<dbReference type="AlphaFoldDB" id="A0A1E2RWT2"/>
<dbReference type="Proteomes" id="UP000095087">
    <property type="component" value="Unassembled WGS sequence"/>
</dbReference>
<keyword evidence="2" id="KW-1185">Reference proteome</keyword>
<evidence type="ECO:0000313" key="2">
    <source>
        <dbReference type="Proteomes" id="UP000095087"/>
    </source>
</evidence>
<evidence type="ECO:0000313" key="1">
    <source>
        <dbReference type="EMBL" id="ODA66585.1"/>
    </source>
</evidence>
<accession>A0A1E2RWT2</accession>
<dbReference type="RefSeq" id="WP_069095566.1">
    <property type="nucleotide sequence ID" value="NZ_MASI01000006.1"/>
</dbReference>
<dbReference type="STRING" id="1177755.A7A08_02352"/>
<reference evidence="1 2" key="1">
    <citation type="submission" date="2016-07" db="EMBL/GenBank/DDBJ databases">
        <title>Draft genome sequence of Methyloligella halotolerans C2T (VKM B-2706T=CCUG 61687T=DSM 25045T), a halotolerant polyhydroxybutyrate accumulating methylotroph.</title>
        <authorList>
            <person name="Vasilenko O.V."/>
            <person name="Doronina N.V."/>
            <person name="Poroshina M.N."/>
            <person name="Tarlachkov S.V."/>
            <person name="Trotsenko Y.A."/>
        </authorList>
    </citation>
    <scope>NUCLEOTIDE SEQUENCE [LARGE SCALE GENOMIC DNA]</scope>
    <source>
        <strain evidence="1 2">VKM B-2706</strain>
    </source>
</reference>
<gene>
    <name evidence="1" type="ORF">A7A08_02352</name>
</gene>
<name>A0A1E2RWT2_9HYPH</name>